<sequence length="196" mass="22181">MSPEGWVRERFLRRSAMKESVKSGRKGTEGKPQRSNNQTGKEKNFAHARLCSPVPPSPVATTAAAALQLAERGGEEEEGEGKEEEEKRRKRIEVNFLVRISAWHVWLVPEFPKSPWLLVPAKRLGKPNTPSVARNCHFSYRERLKEVAAERSSGFSPLRLLMDFRLYLAKISLYLFSFLQLASGATRFANLPTQGE</sequence>
<reference evidence="2 3" key="1">
    <citation type="journal article" date="2017" name="Nature">
        <title>The Apostasia genome and the evolution of orchids.</title>
        <authorList>
            <person name="Zhang G.Q."/>
            <person name="Liu K.W."/>
            <person name="Li Z."/>
            <person name="Lohaus R."/>
            <person name="Hsiao Y.Y."/>
            <person name="Niu S.C."/>
            <person name="Wang J.Y."/>
            <person name="Lin Y.C."/>
            <person name="Xu Q."/>
            <person name="Chen L.J."/>
            <person name="Yoshida K."/>
            <person name="Fujiwara S."/>
            <person name="Wang Z.W."/>
            <person name="Zhang Y.Q."/>
            <person name="Mitsuda N."/>
            <person name="Wang M."/>
            <person name="Liu G.H."/>
            <person name="Pecoraro L."/>
            <person name="Huang H.X."/>
            <person name="Xiao X.J."/>
            <person name="Lin M."/>
            <person name="Wu X.Y."/>
            <person name="Wu W.L."/>
            <person name="Chen Y.Y."/>
            <person name="Chang S.B."/>
            <person name="Sakamoto S."/>
            <person name="Ohme-Takagi M."/>
            <person name="Yagi M."/>
            <person name="Zeng S.J."/>
            <person name="Shen C.Y."/>
            <person name="Yeh C.M."/>
            <person name="Luo Y.B."/>
            <person name="Tsai W.C."/>
            <person name="Van de Peer Y."/>
            <person name="Liu Z.J."/>
        </authorList>
    </citation>
    <scope>NUCLEOTIDE SEQUENCE [LARGE SCALE GENOMIC DNA]</scope>
    <source>
        <strain evidence="3">cv. Shenzhen</strain>
        <tissue evidence="2">Stem</tissue>
    </source>
</reference>
<evidence type="ECO:0000256" key="1">
    <source>
        <dbReference type="SAM" id="MobiDB-lite"/>
    </source>
</evidence>
<feature type="compositionally biased region" description="Basic and acidic residues" evidence="1">
    <location>
        <begin position="1"/>
        <end position="32"/>
    </location>
</feature>
<evidence type="ECO:0000313" key="3">
    <source>
        <dbReference type="Proteomes" id="UP000236161"/>
    </source>
</evidence>
<protein>
    <submittedName>
        <fullName evidence="2">Uncharacterized protein</fullName>
    </submittedName>
</protein>
<dbReference type="EMBL" id="KZ451974">
    <property type="protein sequence ID" value="PKA56295.1"/>
    <property type="molecule type" value="Genomic_DNA"/>
</dbReference>
<keyword evidence="3" id="KW-1185">Reference proteome</keyword>
<dbReference type="Proteomes" id="UP000236161">
    <property type="component" value="Unassembled WGS sequence"/>
</dbReference>
<name>A0A2I0ALA9_9ASPA</name>
<gene>
    <name evidence="2" type="ORF">AXF42_Ash011225</name>
</gene>
<dbReference type="AlphaFoldDB" id="A0A2I0ALA9"/>
<organism evidence="2 3">
    <name type="scientific">Apostasia shenzhenica</name>
    <dbReference type="NCBI Taxonomy" id="1088818"/>
    <lineage>
        <taxon>Eukaryota</taxon>
        <taxon>Viridiplantae</taxon>
        <taxon>Streptophyta</taxon>
        <taxon>Embryophyta</taxon>
        <taxon>Tracheophyta</taxon>
        <taxon>Spermatophyta</taxon>
        <taxon>Magnoliopsida</taxon>
        <taxon>Liliopsida</taxon>
        <taxon>Asparagales</taxon>
        <taxon>Orchidaceae</taxon>
        <taxon>Apostasioideae</taxon>
        <taxon>Apostasia</taxon>
    </lineage>
</organism>
<proteinExistence type="predicted"/>
<evidence type="ECO:0000313" key="2">
    <source>
        <dbReference type="EMBL" id="PKA56295.1"/>
    </source>
</evidence>
<feature type="region of interest" description="Disordered" evidence="1">
    <location>
        <begin position="1"/>
        <end position="58"/>
    </location>
</feature>
<accession>A0A2I0ALA9</accession>